<keyword evidence="3" id="KW-1185">Reference proteome</keyword>
<sequence length="192" mass="19140">MAGAGLTLLVLEAGRRLVVPLLVAATAAAAVVWALVPSLVDRIASALRLTGEDSAAASDSVRAGVADQALLDFAHSPVRGIGLPVVADGHSIYLQLLAAGGALLFLGFAATVTAAAVDARSLARRLGALPLVLLVCTAVWLLVGVVENQLTDLYLHVPPALVAGLRAATAAAVPPPTRSVPAPVPPAPGAAP</sequence>
<dbReference type="RefSeq" id="WP_110004636.1">
    <property type="nucleotide sequence ID" value="NZ_QGTX01000001.1"/>
</dbReference>
<keyword evidence="1" id="KW-1133">Transmembrane helix</keyword>
<reference evidence="3" key="1">
    <citation type="submission" date="2018-05" db="EMBL/GenBank/DDBJ databases">
        <authorList>
            <person name="Klenk H.-P."/>
            <person name="Huntemann M."/>
            <person name="Clum A."/>
            <person name="Pillay M."/>
            <person name="Palaniappan K."/>
            <person name="Varghese N."/>
            <person name="Mikhailova N."/>
            <person name="Stamatis D."/>
            <person name="Reddy T."/>
            <person name="Daum C."/>
            <person name="Shapiro N."/>
            <person name="Ivanova N."/>
            <person name="Kyrpides N."/>
            <person name="Woyke T."/>
        </authorList>
    </citation>
    <scope>NUCLEOTIDE SEQUENCE [LARGE SCALE GENOMIC DNA]</scope>
    <source>
        <strain evidence="3">DSM 45417</strain>
    </source>
</reference>
<feature type="transmembrane region" description="Helical" evidence="1">
    <location>
        <begin position="17"/>
        <end position="36"/>
    </location>
</feature>
<gene>
    <name evidence="2" type="ORF">JD79_01029</name>
</gene>
<comment type="caution">
    <text evidence="2">The sequence shown here is derived from an EMBL/GenBank/DDBJ whole genome shotgun (WGS) entry which is preliminary data.</text>
</comment>
<organism evidence="2 3">
    <name type="scientific">Geodermatophilus normandii</name>
    <dbReference type="NCBI Taxonomy" id="1137989"/>
    <lineage>
        <taxon>Bacteria</taxon>
        <taxon>Bacillati</taxon>
        <taxon>Actinomycetota</taxon>
        <taxon>Actinomycetes</taxon>
        <taxon>Geodermatophilales</taxon>
        <taxon>Geodermatophilaceae</taxon>
        <taxon>Geodermatophilus</taxon>
    </lineage>
</organism>
<keyword evidence="1" id="KW-0472">Membrane</keyword>
<proteinExistence type="predicted"/>
<dbReference type="AlphaFoldDB" id="A0A317QGH7"/>
<name>A0A317QGH7_9ACTN</name>
<evidence type="ECO:0000313" key="2">
    <source>
        <dbReference type="EMBL" id="PWW21887.1"/>
    </source>
</evidence>
<evidence type="ECO:0000313" key="3">
    <source>
        <dbReference type="Proteomes" id="UP000246661"/>
    </source>
</evidence>
<keyword evidence="1" id="KW-0812">Transmembrane</keyword>
<dbReference type="Proteomes" id="UP000246661">
    <property type="component" value="Unassembled WGS sequence"/>
</dbReference>
<accession>A0A317QGH7</accession>
<feature type="transmembrane region" description="Helical" evidence="1">
    <location>
        <begin position="92"/>
        <end position="116"/>
    </location>
</feature>
<protein>
    <submittedName>
        <fullName evidence="2">Uncharacterized protein</fullName>
    </submittedName>
</protein>
<dbReference type="OrthoDB" id="4761096at2"/>
<dbReference type="EMBL" id="QGTX01000001">
    <property type="protein sequence ID" value="PWW21887.1"/>
    <property type="molecule type" value="Genomic_DNA"/>
</dbReference>
<evidence type="ECO:0000256" key="1">
    <source>
        <dbReference type="SAM" id="Phobius"/>
    </source>
</evidence>
<feature type="transmembrane region" description="Helical" evidence="1">
    <location>
        <begin position="128"/>
        <end position="146"/>
    </location>
</feature>